<keyword evidence="4" id="KW-1133">Transmembrane helix</keyword>
<keyword evidence="1 2" id="KW-0808">Transferase</keyword>
<feature type="transmembrane region" description="Helical" evidence="4">
    <location>
        <begin position="109"/>
        <end position="131"/>
    </location>
</feature>
<keyword evidence="4" id="KW-0472">Membrane</keyword>
<dbReference type="InterPro" id="IPR043130">
    <property type="entry name" value="CDP-OH_PTrfase_TM_dom"/>
</dbReference>
<feature type="transmembrane region" description="Helical" evidence="4">
    <location>
        <begin position="175"/>
        <end position="199"/>
    </location>
</feature>
<dbReference type="GO" id="GO:0016780">
    <property type="term" value="F:phosphotransferase activity, for other substituted phosphate groups"/>
    <property type="evidence" value="ECO:0007669"/>
    <property type="project" value="InterPro"/>
</dbReference>
<keyword evidence="4" id="KW-0812">Transmembrane</keyword>
<evidence type="ECO:0000313" key="6">
    <source>
        <dbReference type="Proteomes" id="UP000320722"/>
    </source>
</evidence>
<evidence type="ECO:0000256" key="2">
    <source>
        <dbReference type="RuleBase" id="RU003750"/>
    </source>
</evidence>
<dbReference type="Pfam" id="PF01066">
    <property type="entry name" value="CDP-OH_P_transf"/>
    <property type="match status" value="1"/>
</dbReference>
<feature type="region of interest" description="Disordered" evidence="3">
    <location>
        <begin position="208"/>
        <end position="227"/>
    </location>
</feature>
<dbReference type="Gene3D" id="1.20.120.1760">
    <property type="match status" value="1"/>
</dbReference>
<evidence type="ECO:0000256" key="3">
    <source>
        <dbReference type="SAM" id="MobiDB-lite"/>
    </source>
</evidence>
<feature type="transmembrane region" description="Helical" evidence="4">
    <location>
        <begin position="83"/>
        <end position="103"/>
    </location>
</feature>
<reference evidence="5 6" key="1">
    <citation type="submission" date="2019-02" db="EMBL/GenBank/DDBJ databases">
        <title>Deep-cultivation of Planctomycetes and their phenomic and genomic characterization uncovers novel biology.</title>
        <authorList>
            <person name="Wiegand S."/>
            <person name="Jogler M."/>
            <person name="Boedeker C."/>
            <person name="Pinto D."/>
            <person name="Vollmers J."/>
            <person name="Rivas-Marin E."/>
            <person name="Kohn T."/>
            <person name="Peeters S.H."/>
            <person name="Heuer A."/>
            <person name="Rast P."/>
            <person name="Oberbeckmann S."/>
            <person name="Bunk B."/>
            <person name="Jeske O."/>
            <person name="Meyerdierks A."/>
            <person name="Storesund J.E."/>
            <person name="Kallscheuer N."/>
            <person name="Luecker S."/>
            <person name="Lage O.M."/>
            <person name="Pohl T."/>
            <person name="Merkel B.J."/>
            <person name="Hornburger P."/>
            <person name="Mueller R.-W."/>
            <person name="Bruemmer F."/>
            <person name="Labrenz M."/>
            <person name="Spormann A.M."/>
            <person name="Op den Camp H."/>
            <person name="Overmann J."/>
            <person name="Amann R."/>
            <person name="Jetten M.S.M."/>
            <person name="Mascher T."/>
            <person name="Medema M.H."/>
            <person name="Devos D.P."/>
            <person name="Kaster A.-K."/>
            <person name="Ovreas L."/>
            <person name="Rohde M."/>
            <person name="Galperin M.Y."/>
            <person name="Jogler C."/>
        </authorList>
    </citation>
    <scope>NUCLEOTIDE SEQUENCE [LARGE SCALE GENOMIC DNA]</scope>
    <source>
        <strain evidence="5 6">V6</strain>
    </source>
</reference>
<dbReference type="GO" id="GO:0016020">
    <property type="term" value="C:membrane"/>
    <property type="evidence" value="ECO:0007669"/>
    <property type="project" value="InterPro"/>
</dbReference>
<dbReference type="AlphaFoldDB" id="A0A517WAS6"/>
<dbReference type="InterPro" id="IPR048254">
    <property type="entry name" value="CDP_ALCOHOL_P_TRANSF_CS"/>
</dbReference>
<gene>
    <name evidence="5" type="primary">ynjF</name>
    <name evidence="5" type="ORF">V6x_20580</name>
</gene>
<dbReference type="PROSITE" id="PS00379">
    <property type="entry name" value="CDP_ALCOHOL_P_TRANSF"/>
    <property type="match status" value="1"/>
</dbReference>
<feature type="transmembrane region" description="Helical" evidence="4">
    <location>
        <begin position="26"/>
        <end position="47"/>
    </location>
</feature>
<proteinExistence type="inferred from homology"/>
<name>A0A517WAS6_9PLAN</name>
<sequence>MLDRPVRKVIDPWLEYPAAALDALRISANMVTVGGFVLGMGGCLAIYHQQYGIALTLILLNRLADGLDGCVARRSGSTDTGGFLDFVLDMIFYGGVPFSFALVNEQFLLPALFLVYSFMGTTGSFLAYAVISAKRGVTSDVEGKKSFYYSVGLMEGTETIIFFILFCLLPEQFALLAWIFGGLCWITILLRLVTGLIVFSAGNPKLESDNPPTDSTHLITDAGEPVQ</sequence>
<evidence type="ECO:0000313" key="5">
    <source>
        <dbReference type="EMBL" id="QDU02356.1"/>
    </source>
</evidence>
<accession>A0A517WAS6</accession>
<dbReference type="RefSeq" id="WP_145039090.1">
    <property type="nucleotide sequence ID" value="NZ_CP036347.1"/>
</dbReference>
<feature type="transmembrane region" description="Helical" evidence="4">
    <location>
        <begin position="147"/>
        <end position="169"/>
    </location>
</feature>
<evidence type="ECO:0000256" key="4">
    <source>
        <dbReference type="SAM" id="Phobius"/>
    </source>
</evidence>
<dbReference type="EMBL" id="CP036347">
    <property type="protein sequence ID" value="QDU02356.1"/>
    <property type="molecule type" value="Genomic_DNA"/>
</dbReference>
<dbReference type="Proteomes" id="UP000320722">
    <property type="component" value="Chromosome"/>
</dbReference>
<protein>
    <submittedName>
        <fullName evidence="5">Inner membrane protein YnjF</fullName>
    </submittedName>
</protein>
<dbReference type="InterPro" id="IPR000462">
    <property type="entry name" value="CDP-OH_P_trans"/>
</dbReference>
<dbReference type="GO" id="GO:0008654">
    <property type="term" value="P:phospholipid biosynthetic process"/>
    <property type="evidence" value="ECO:0007669"/>
    <property type="project" value="InterPro"/>
</dbReference>
<comment type="similarity">
    <text evidence="2">Belongs to the CDP-alcohol phosphatidyltransferase class-I family.</text>
</comment>
<organism evidence="5 6">
    <name type="scientific">Gimesia chilikensis</name>
    <dbReference type="NCBI Taxonomy" id="2605989"/>
    <lineage>
        <taxon>Bacteria</taxon>
        <taxon>Pseudomonadati</taxon>
        <taxon>Planctomycetota</taxon>
        <taxon>Planctomycetia</taxon>
        <taxon>Planctomycetales</taxon>
        <taxon>Planctomycetaceae</taxon>
        <taxon>Gimesia</taxon>
    </lineage>
</organism>
<evidence type="ECO:0000256" key="1">
    <source>
        <dbReference type="ARBA" id="ARBA00022679"/>
    </source>
</evidence>